<keyword evidence="4" id="KW-1185">Reference proteome</keyword>
<feature type="compositionally biased region" description="Low complexity" evidence="1">
    <location>
        <begin position="179"/>
        <end position="225"/>
    </location>
</feature>
<dbReference type="Pfam" id="PF10935">
    <property type="entry name" value="DUF2637"/>
    <property type="match status" value="1"/>
</dbReference>
<sequence>MTRTPAGPVARIAADSRPVLVFTVALTVAVALASFALSFASLRDAATWGRVPGTLAFLVPVVIDASVLVYGLVALVLRARGRSSAWAWTLMLGFTVVSIGANAAHAYDVPEEVKVLVGVVLVALAPLSVLTSTHALASLVVADEPVPAAEPITAPEPVSVGVAEVAPAADPEPVPAIAAASEASTPAVTDPEPAPASESAPAVEPAPVLAPLRSSSRPARPRVPAMQQALPGLEMSGVTA</sequence>
<feature type="transmembrane region" description="Helical" evidence="2">
    <location>
        <begin position="85"/>
        <end position="107"/>
    </location>
</feature>
<evidence type="ECO:0000256" key="2">
    <source>
        <dbReference type="SAM" id="Phobius"/>
    </source>
</evidence>
<feature type="transmembrane region" description="Helical" evidence="2">
    <location>
        <begin position="113"/>
        <end position="130"/>
    </location>
</feature>
<comment type="caution">
    <text evidence="3">The sequence shown here is derived from an EMBL/GenBank/DDBJ whole genome shotgun (WGS) entry which is preliminary data.</text>
</comment>
<feature type="transmembrane region" description="Helical" evidence="2">
    <location>
        <begin position="20"/>
        <end position="42"/>
    </location>
</feature>
<evidence type="ECO:0000313" key="4">
    <source>
        <dbReference type="Proteomes" id="UP000664617"/>
    </source>
</evidence>
<gene>
    <name evidence="3" type="ORF">J0911_10440</name>
</gene>
<dbReference type="EMBL" id="JAFMPK010000042">
    <property type="protein sequence ID" value="MBO0609447.1"/>
    <property type="molecule type" value="Genomic_DNA"/>
</dbReference>
<evidence type="ECO:0000313" key="3">
    <source>
        <dbReference type="EMBL" id="MBO0609447.1"/>
    </source>
</evidence>
<name>A0ABS3I8U1_9MICO</name>
<dbReference type="RefSeq" id="WP_207275406.1">
    <property type="nucleotide sequence ID" value="NZ_JAFMPK010000042.1"/>
</dbReference>
<dbReference type="InterPro" id="IPR021235">
    <property type="entry name" value="DUF2637"/>
</dbReference>
<evidence type="ECO:0000256" key="1">
    <source>
        <dbReference type="SAM" id="MobiDB-lite"/>
    </source>
</evidence>
<keyword evidence="2" id="KW-0472">Membrane</keyword>
<reference evidence="4" key="2">
    <citation type="submission" date="2023-07" db="EMBL/GenBank/DDBJ databases">
        <title>Myceligenerans salitolerans sp. nov., a halotolerant actinomycete isolated from a salt lake in Xinjiang, China.</title>
        <authorList>
            <person name="Guan T."/>
        </authorList>
    </citation>
    <scope>NUCLEOTIDE SEQUENCE [LARGE SCALE GENOMIC DNA]</scope>
    <source>
        <strain evidence="4">XHU 5031</strain>
    </source>
</reference>
<protein>
    <submittedName>
        <fullName evidence="3">DUF2637 domain-containing protein</fullName>
    </submittedName>
</protein>
<keyword evidence="2" id="KW-1133">Transmembrane helix</keyword>
<feature type="region of interest" description="Disordered" evidence="1">
    <location>
        <begin position="179"/>
        <end position="240"/>
    </location>
</feature>
<accession>A0ABS3I8U1</accession>
<reference evidence="3 4" key="1">
    <citation type="submission" date="2021-03" db="EMBL/GenBank/DDBJ databases">
        <authorList>
            <person name="Xin L."/>
        </authorList>
    </citation>
    <scope>NUCLEOTIDE SEQUENCE [LARGE SCALE GENOMIC DNA]</scope>
    <source>
        <strain evidence="3 4">XHU 5031</strain>
    </source>
</reference>
<feature type="transmembrane region" description="Helical" evidence="2">
    <location>
        <begin position="54"/>
        <end position="73"/>
    </location>
</feature>
<proteinExistence type="predicted"/>
<dbReference type="Proteomes" id="UP000664617">
    <property type="component" value="Unassembled WGS sequence"/>
</dbReference>
<organism evidence="3 4">
    <name type="scientific">Myceligenerans salitolerans</name>
    <dbReference type="NCBI Taxonomy" id="1230528"/>
    <lineage>
        <taxon>Bacteria</taxon>
        <taxon>Bacillati</taxon>
        <taxon>Actinomycetota</taxon>
        <taxon>Actinomycetes</taxon>
        <taxon>Micrococcales</taxon>
        <taxon>Promicromonosporaceae</taxon>
        <taxon>Myceligenerans</taxon>
    </lineage>
</organism>
<keyword evidence="2" id="KW-0812">Transmembrane</keyword>